<dbReference type="FunFam" id="3.10.450.320:FF:000002">
    <property type="entry name" value="Mitochondrial import inner membrane translocase subunit tim21"/>
    <property type="match status" value="1"/>
</dbReference>
<evidence type="ECO:0000256" key="6">
    <source>
        <dbReference type="ARBA" id="ARBA00022989"/>
    </source>
</evidence>
<evidence type="ECO:0000313" key="12">
    <source>
        <dbReference type="Proteomes" id="UP000035740"/>
    </source>
</evidence>
<evidence type="ECO:0000256" key="2">
    <source>
        <dbReference type="ARBA" id="ARBA00010867"/>
    </source>
</evidence>
<comment type="subcellular location">
    <subcellularLocation>
        <location evidence="1 9">Mitochondrion inner membrane</location>
        <topology evidence="1 9">Single-pass membrane protein</topology>
    </subcellularLocation>
</comment>
<comment type="function">
    <text evidence="9">Essential component of the TIM23 complex, a complex that mediates the translocation of transit peptide-containing proteins across the mitochondrial inner membrane.</text>
</comment>
<keyword evidence="5" id="KW-0809">Transit peptide</keyword>
<gene>
    <name evidence="11" type="ORF">BVRB_005610</name>
</gene>
<dbReference type="GO" id="GO:0005744">
    <property type="term" value="C:TIM23 mitochondrial import inner membrane translocase complex"/>
    <property type="evidence" value="ECO:0007669"/>
    <property type="project" value="UniProtKB-UniRule"/>
</dbReference>
<dbReference type="Gramene" id="KMS95717">
    <property type="protein sequence ID" value="KMS95717"/>
    <property type="gene ID" value="BVRB_005610"/>
</dbReference>
<evidence type="ECO:0000313" key="11">
    <source>
        <dbReference type="EMBL" id="KMS95717.1"/>
    </source>
</evidence>
<keyword evidence="12" id="KW-1185">Reference proteome</keyword>
<keyword evidence="3 9" id="KW-0812">Transmembrane</keyword>
<accession>A0A0J8B7F4</accession>
<comment type="similarity">
    <text evidence="2 9">Belongs to the TIM21 family.</text>
</comment>
<comment type="subunit">
    <text evidence="9">Component of the TIM23 complex.</text>
</comment>
<name>A0A0J8B7F4_BETVV</name>
<dbReference type="OrthoDB" id="436405at2759"/>
<dbReference type="InterPro" id="IPR038552">
    <property type="entry name" value="Tim21_IMS_sf"/>
</dbReference>
<dbReference type="EMBL" id="KQ090440">
    <property type="protein sequence ID" value="KMS95717.1"/>
    <property type="molecule type" value="Genomic_DNA"/>
</dbReference>
<dbReference type="ExpressionAtlas" id="A0A0J8B7F4">
    <property type="expression patterns" value="baseline"/>
</dbReference>
<dbReference type="Proteomes" id="UP000035740">
    <property type="component" value="Unassembled WGS sequence"/>
</dbReference>
<protein>
    <recommendedName>
        <fullName evidence="9">Mitochondrial import inner membrane translocase subunit Tim21</fullName>
    </recommendedName>
</protein>
<evidence type="ECO:0000256" key="5">
    <source>
        <dbReference type="ARBA" id="ARBA00022946"/>
    </source>
</evidence>
<dbReference type="AlphaFoldDB" id="A0A0J8B7F4"/>
<dbReference type="Pfam" id="PF08294">
    <property type="entry name" value="TIM21"/>
    <property type="match status" value="1"/>
</dbReference>
<keyword evidence="7 9" id="KW-0496">Mitochondrion</keyword>
<keyword evidence="9" id="KW-0811">Translocation</keyword>
<evidence type="ECO:0000256" key="8">
    <source>
        <dbReference type="ARBA" id="ARBA00023136"/>
    </source>
</evidence>
<evidence type="ECO:0000256" key="10">
    <source>
        <dbReference type="SAM" id="MobiDB-lite"/>
    </source>
</evidence>
<dbReference type="Gene3D" id="3.10.450.320">
    <property type="entry name" value="Mitochondrial import inner membrane translocase subunit Tim21"/>
    <property type="match status" value="1"/>
</dbReference>
<dbReference type="PANTHER" id="PTHR13032:SF6">
    <property type="entry name" value="MITOCHONDRIAL IMPORT INNER MEMBRANE TRANSLOCASE SUBUNIT TIM21"/>
    <property type="match status" value="1"/>
</dbReference>
<sequence length="268" mass="30030">MASRVTRSFSSLRRPIVSLSSFNRLFSRSSSSTSIPRFSSEIGEETATIGKGQAYSLSSLNSGLTYQLSENRRMFQVTQSFYRSYASASASEPPRQKQTGGKKDISTVEDPFDSPTYHIPEKPVTFTEGASYSIVILAGLGIAAAAGYGVFKELILEPKEYKIFSKALDKIQNDSQVRVRIGSPIKGYGQESKNRAARQRIPHRVWTDEDGVEHVEVNFYIRGPNGNGKVYCEMFKDKADKQWKYMYLIVDILHPSPKKLILESFLPA</sequence>
<feature type="transmembrane region" description="Helical" evidence="9">
    <location>
        <begin position="130"/>
        <end position="151"/>
    </location>
</feature>
<dbReference type="InterPro" id="IPR013261">
    <property type="entry name" value="Tim21"/>
</dbReference>
<keyword evidence="8 9" id="KW-0472">Membrane</keyword>
<reference evidence="11 12" key="1">
    <citation type="journal article" date="2014" name="Nature">
        <title>The genome of the recently domesticated crop plant sugar beet (Beta vulgaris).</title>
        <authorList>
            <person name="Dohm J.C."/>
            <person name="Minoche A.E."/>
            <person name="Holtgrawe D."/>
            <person name="Capella-Gutierrez S."/>
            <person name="Zakrzewski F."/>
            <person name="Tafer H."/>
            <person name="Rupp O."/>
            <person name="Sorensen T.R."/>
            <person name="Stracke R."/>
            <person name="Reinhardt R."/>
            <person name="Goesmann A."/>
            <person name="Kraft T."/>
            <person name="Schulz B."/>
            <person name="Stadler P.F."/>
            <person name="Schmidt T."/>
            <person name="Gabaldon T."/>
            <person name="Lehrach H."/>
            <person name="Weisshaar B."/>
            <person name="Himmelbauer H."/>
        </authorList>
    </citation>
    <scope>NUCLEOTIDE SEQUENCE [LARGE SCALE GENOMIC DNA]</scope>
    <source>
        <tissue evidence="11">Taproot</tissue>
    </source>
</reference>
<evidence type="ECO:0000256" key="4">
    <source>
        <dbReference type="ARBA" id="ARBA00022792"/>
    </source>
</evidence>
<keyword evidence="4 9" id="KW-0999">Mitochondrion inner membrane</keyword>
<evidence type="ECO:0000256" key="3">
    <source>
        <dbReference type="ARBA" id="ARBA00022692"/>
    </source>
</evidence>
<dbReference type="PANTHER" id="PTHR13032">
    <property type="entry name" value="MITOCHONDRIAL IMPORT INNER MEMBRANE TRANSLOCASE SUBUNIT TIM21"/>
    <property type="match status" value="1"/>
</dbReference>
<proteinExistence type="inferred from homology"/>
<keyword evidence="6 9" id="KW-1133">Transmembrane helix</keyword>
<organism evidence="11 12">
    <name type="scientific">Beta vulgaris subsp. vulgaris</name>
    <name type="common">Beet</name>
    <dbReference type="NCBI Taxonomy" id="3555"/>
    <lineage>
        <taxon>Eukaryota</taxon>
        <taxon>Viridiplantae</taxon>
        <taxon>Streptophyta</taxon>
        <taxon>Embryophyta</taxon>
        <taxon>Tracheophyta</taxon>
        <taxon>Spermatophyta</taxon>
        <taxon>Magnoliopsida</taxon>
        <taxon>eudicotyledons</taxon>
        <taxon>Gunneridae</taxon>
        <taxon>Pentapetalae</taxon>
        <taxon>Caryophyllales</taxon>
        <taxon>Chenopodiaceae</taxon>
        <taxon>Betoideae</taxon>
        <taxon>Beta</taxon>
    </lineage>
</organism>
<keyword evidence="9" id="KW-0813">Transport</keyword>
<dbReference type="GO" id="GO:0030150">
    <property type="term" value="P:protein import into mitochondrial matrix"/>
    <property type="evidence" value="ECO:0007669"/>
    <property type="project" value="UniProtKB-UniRule"/>
</dbReference>
<keyword evidence="9" id="KW-0653">Protein transport</keyword>
<feature type="region of interest" description="Disordered" evidence="10">
    <location>
        <begin position="87"/>
        <end position="116"/>
    </location>
</feature>
<evidence type="ECO:0000256" key="9">
    <source>
        <dbReference type="RuleBase" id="RU367142"/>
    </source>
</evidence>
<evidence type="ECO:0000256" key="1">
    <source>
        <dbReference type="ARBA" id="ARBA00004434"/>
    </source>
</evidence>
<evidence type="ECO:0000256" key="7">
    <source>
        <dbReference type="ARBA" id="ARBA00023128"/>
    </source>
</evidence>